<evidence type="ECO:0000313" key="1">
    <source>
        <dbReference type="EMBL" id="MBB3839728.1"/>
    </source>
</evidence>
<comment type="caution">
    <text evidence="1">The sequence shown here is derived from an EMBL/GenBank/DDBJ whole genome shotgun (WGS) entry which is preliminary data.</text>
</comment>
<evidence type="ECO:0000313" key="2">
    <source>
        <dbReference type="Proteomes" id="UP000541352"/>
    </source>
</evidence>
<name>A0A7W6ERM9_9BACT</name>
<organism evidence="1 2">
    <name type="scientific">Runella defluvii</name>
    <dbReference type="NCBI Taxonomy" id="370973"/>
    <lineage>
        <taxon>Bacteria</taxon>
        <taxon>Pseudomonadati</taxon>
        <taxon>Bacteroidota</taxon>
        <taxon>Cytophagia</taxon>
        <taxon>Cytophagales</taxon>
        <taxon>Spirosomataceae</taxon>
        <taxon>Runella</taxon>
    </lineage>
</organism>
<dbReference type="EMBL" id="JACIBY010000008">
    <property type="protein sequence ID" value="MBB3839728.1"/>
    <property type="molecule type" value="Genomic_DNA"/>
</dbReference>
<dbReference type="Proteomes" id="UP000541352">
    <property type="component" value="Unassembled WGS sequence"/>
</dbReference>
<dbReference type="RefSeq" id="WP_183976257.1">
    <property type="nucleotide sequence ID" value="NZ_JACIBY010000008.1"/>
</dbReference>
<accession>A0A7W6ERM9</accession>
<sequence>MKALTVLLKATVLVVGVLLAPVSCRVRNLADVTSNALFSGSFVANVVKEGSVVVYRRGTTGNYIPGYSKFRIEFVAGSENRVRFTEYTGETFDGIWNYSEDNSTLSFRQLVPVPSAGNSIIFKVEKKERNDFVLSSISPNPKTGSTLNQYVLISE</sequence>
<gene>
    <name evidence="1" type="ORF">FHS57_003739</name>
</gene>
<reference evidence="1 2" key="1">
    <citation type="submission" date="2020-08" db="EMBL/GenBank/DDBJ databases">
        <title>Genomic Encyclopedia of Type Strains, Phase IV (KMG-IV): sequencing the most valuable type-strain genomes for metagenomic binning, comparative biology and taxonomic classification.</title>
        <authorList>
            <person name="Goeker M."/>
        </authorList>
    </citation>
    <scope>NUCLEOTIDE SEQUENCE [LARGE SCALE GENOMIC DNA]</scope>
    <source>
        <strain evidence="1 2">DSM 17976</strain>
    </source>
</reference>
<dbReference type="AlphaFoldDB" id="A0A7W6ERM9"/>
<protein>
    <submittedName>
        <fullName evidence="1">Uncharacterized protein</fullName>
    </submittedName>
</protein>
<proteinExistence type="predicted"/>
<keyword evidence="2" id="KW-1185">Reference proteome</keyword>